<evidence type="ECO:0000256" key="2">
    <source>
        <dbReference type="ARBA" id="ARBA00008432"/>
    </source>
</evidence>
<comment type="subcellular location">
    <subcellularLocation>
        <location evidence="1">Membrane</location>
        <topology evidence="1">Multi-pass membrane protein</topology>
    </subcellularLocation>
</comment>
<keyword evidence="5 6" id="KW-0472">Membrane</keyword>
<feature type="transmembrane region" description="Helical" evidence="6">
    <location>
        <begin position="35"/>
        <end position="53"/>
    </location>
</feature>
<evidence type="ECO:0000256" key="6">
    <source>
        <dbReference type="SAM" id="Phobius"/>
    </source>
</evidence>
<accession>A0A6U2ANU5</accession>
<reference evidence="7" key="1">
    <citation type="submission" date="2021-01" db="EMBL/GenBank/DDBJ databases">
        <authorList>
            <person name="Corre E."/>
            <person name="Pelletier E."/>
            <person name="Niang G."/>
            <person name="Scheremetjew M."/>
            <person name="Finn R."/>
            <person name="Kale V."/>
            <person name="Holt S."/>
            <person name="Cochrane G."/>
            <person name="Meng A."/>
            <person name="Brown T."/>
            <person name="Cohen L."/>
        </authorList>
    </citation>
    <scope>NUCLEOTIDE SEQUENCE</scope>
    <source>
        <strain evidence="7">CCMP644</strain>
    </source>
</reference>
<comment type="similarity">
    <text evidence="2">Belongs to the major facilitator superfamily. Nitrate/nitrite porter (TC 2.A.1.8) family.</text>
</comment>
<dbReference type="SUPFAM" id="SSF103473">
    <property type="entry name" value="MFS general substrate transporter"/>
    <property type="match status" value="1"/>
</dbReference>
<organism evidence="7">
    <name type="scientific">Hemiselmis andersenii</name>
    <name type="common">Cryptophyte alga</name>
    <dbReference type="NCBI Taxonomy" id="464988"/>
    <lineage>
        <taxon>Eukaryota</taxon>
        <taxon>Cryptophyceae</taxon>
        <taxon>Cryptomonadales</taxon>
        <taxon>Hemiselmidaceae</taxon>
        <taxon>Hemiselmis</taxon>
    </lineage>
</organism>
<dbReference type="Pfam" id="PF07690">
    <property type="entry name" value="MFS_1"/>
    <property type="match status" value="1"/>
</dbReference>
<keyword evidence="4 6" id="KW-1133">Transmembrane helix</keyword>
<evidence type="ECO:0000256" key="1">
    <source>
        <dbReference type="ARBA" id="ARBA00004141"/>
    </source>
</evidence>
<feature type="transmembrane region" description="Helical" evidence="6">
    <location>
        <begin position="243"/>
        <end position="262"/>
    </location>
</feature>
<feature type="transmembrane region" description="Helical" evidence="6">
    <location>
        <begin position="209"/>
        <end position="231"/>
    </location>
</feature>
<dbReference type="GO" id="GO:0016020">
    <property type="term" value="C:membrane"/>
    <property type="evidence" value="ECO:0007669"/>
    <property type="project" value="UniProtKB-SubCell"/>
</dbReference>
<dbReference type="InterPro" id="IPR036259">
    <property type="entry name" value="MFS_trans_sf"/>
</dbReference>
<dbReference type="AlphaFoldDB" id="A0A6U2ANU5"/>
<evidence type="ECO:0000256" key="3">
    <source>
        <dbReference type="ARBA" id="ARBA00022692"/>
    </source>
</evidence>
<feature type="transmembrane region" description="Helical" evidence="6">
    <location>
        <begin position="385"/>
        <end position="404"/>
    </location>
</feature>
<feature type="transmembrane region" description="Helical" evidence="6">
    <location>
        <begin position="146"/>
        <end position="164"/>
    </location>
</feature>
<dbReference type="InterPro" id="IPR044772">
    <property type="entry name" value="NO3_transporter"/>
</dbReference>
<sequence>MGWDEGHWAGNSDYDKNGKKRSIQLWRFDRPHMRAFHFAWLAFLLCFITWFAIPPVYPTLKKPKCADLSSDLCTGCLAKSWKDEDEMAFDKKCMVCAPKAIKNGAGCGGLGLVKDQVVLSNAVSVMGTILARIGIGGVADAIGVRASYSGLLLVCSIPAFCVAATDTYDSFTGVRFLISFIGASFVLTQLWTSVMFASNIVGTANATSAGWGNLGGAVSGALIPAVFKSFINQGYTNDQSWRYTLAWPPATLVFVSVCIWFLSDDVPQGTYKDLKRKEAEKKAAADYVDDGKDTGGEEPASVAARSIVLASRNWRTWMLFIAYAYCFGVEVSVYGNLALYFSTAYNLEQADAGLAASLFGLFNLFARSAGGILSDVLAKKGGVRGRIWANFLCATPMGVMLIIFSSLTKDANGLGGTLGCLCAWAFFLAATEGTVFGLVPFIEPTAVGGVAGIVGAGGNAGALMCNFSMRIGQRPAFCAIGWISLFSGLMMPLLWIPGVGSMFRDDSANAPAPIIVTKDVEEAPKARALPAAEPTPSAQMPTSQQPYAYAGYPGYPQSGMYGMPMAGSVGGPYPPMMPGMAPMMGSPPMMGMGSPPVMGMPYPGYGVPTV</sequence>
<name>A0A6U2ANU5_HEMAN</name>
<dbReference type="Gene3D" id="1.20.1250.20">
    <property type="entry name" value="MFS general substrate transporter like domains"/>
    <property type="match status" value="2"/>
</dbReference>
<gene>
    <name evidence="7" type="ORF">HAND00432_LOCUS20518</name>
</gene>
<evidence type="ECO:0000256" key="5">
    <source>
        <dbReference type="ARBA" id="ARBA00023136"/>
    </source>
</evidence>
<dbReference type="PANTHER" id="PTHR23515">
    <property type="entry name" value="HIGH-AFFINITY NITRATE TRANSPORTER 2.3"/>
    <property type="match status" value="1"/>
</dbReference>
<feature type="transmembrane region" description="Helical" evidence="6">
    <location>
        <begin position="353"/>
        <end position="373"/>
    </location>
</feature>
<feature type="transmembrane region" description="Helical" evidence="6">
    <location>
        <begin position="176"/>
        <end position="197"/>
    </location>
</feature>
<evidence type="ECO:0008006" key="8">
    <source>
        <dbReference type="Google" id="ProtNLM"/>
    </source>
</evidence>
<dbReference type="GO" id="GO:0015112">
    <property type="term" value="F:nitrate transmembrane transporter activity"/>
    <property type="evidence" value="ECO:0007669"/>
    <property type="project" value="InterPro"/>
</dbReference>
<proteinExistence type="inferred from homology"/>
<evidence type="ECO:0000256" key="4">
    <source>
        <dbReference type="ARBA" id="ARBA00022989"/>
    </source>
</evidence>
<dbReference type="InterPro" id="IPR011701">
    <property type="entry name" value="MFS"/>
</dbReference>
<protein>
    <recommendedName>
        <fullName evidence="8">Major facilitator superfamily (MFS) profile domain-containing protein</fullName>
    </recommendedName>
</protein>
<dbReference type="EMBL" id="HBFX01034093">
    <property type="protein sequence ID" value="CAD8969521.1"/>
    <property type="molecule type" value="Transcribed_RNA"/>
</dbReference>
<feature type="transmembrane region" description="Helical" evidence="6">
    <location>
        <begin position="445"/>
        <end position="464"/>
    </location>
</feature>
<evidence type="ECO:0000313" key="7">
    <source>
        <dbReference type="EMBL" id="CAD8969521.1"/>
    </source>
</evidence>
<feature type="transmembrane region" description="Helical" evidence="6">
    <location>
        <begin position="476"/>
        <end position="496"/>
    </location>
</feature>
<feature type="transmembrane region" description="Helical" evidence="6">
    <location>
        <begin position="416"/>
        <end position="439"/>
    </location>
</feature>
<feature type="transmembrane region" description="Helical" evidence="6">
    <location>
        <begin position="317"/>
        <end position="341"/>
    </location>
</feature>
<keyword evidence="3 6" id="KW-0812">Transmembrane</keyword>